<dbReference type="WBParaSite" id="SVE_0917100.1">
    <property type="protein sequence ID" value="SVE_0917100.1"/>
    <property type="gene ID" value="SVE_0917100"/>
</dbReference>
<keyword evidence="3 6" id="KW-0378">Hydrolase</keyword>
<dbReference type="SUPFAM" id="SSF55486">
    <property type="entry name" value="Metalloproteases ('zincins'), catalytic domain"/>
    <property type="match status" value="1"/>
</dbReference>
<dbReference type="Proteomes" id="UP000035680">
    <property type="component" value="Unassembled WGS sequence"/>
</dbReference>
<keyword evidence="1 6" id="KW-0645">Protease</keyword>
<dbReference type="GO" id="GO:0006508">
    <property type="term" value="P:proteolysis"/>
    <property type="evidence" value="ECO:0007669"/>
    <property type="project" value="UniProtKB-KW"/>
</dbReference>
<evidence type="ECO:0000256" key="4">
    <source>
        <dbReference type="ARBA" id="ARBA00022833"/>
    </source>
</evidence>
<dbReference type="Pfam" id="PF01400">
    <property type="entry name" value="Astacin"/>
    <property type="match status" value="1"/>
</dbReference>
<evidence type="ECO:0000256" key="2">
    <source>
        <dbReference type="ARBA" id="ARBA00022723"/>
    </source>
</evidence>
<feature type="domain" description="Peptidase M12A" evidence="7">
    <location>
        <begin position="56"/>
        <end position="227"/>
    </location>
</feature>
<feature type="signal peptide" evidence="6">
    <location>
        <begin position="1"/>
        <end position="19"/>
    </location>
</feature>
<evidence type="ECO:0000313" key="8">
    <source>
        <dbReference type="Proteomes" id="UP000035680"/>
    </source>
</evidence>
<dbReference type="PANTHER" id="PTHR10127">
    <property type="entry name" value="DISCOIDIN, CUB, EGF, LAMININ , AND ZINC METALLOPROTEASE DOMAIN CONTAINING"/>
    <property type="match status" value="1"/>
</dbReference>
<keyword evidence="6" id="KW-0732">Signal</keyword>
<dbReference type="PRINTS" id="PR00480">
    <property type="entry name" value="ASTACIN"/>
</dbReference>
<keyword evidence="2 6" id="KW-0479">Metal-binding</keyword>
<dbReference type="Gene3D" id="3.40.390.10">
    <property type="entry name" value="Collagenase (Catalytic Domain)"/>
    <property type="match status" value="1"/>
</dbReference>
<evidence type="ECO:0000313" key="9">
    <source>
        <dbReference type="WBParaSite" id="SVE_0917100.1"/>
    </source>
</evidence>
<evidence type="ECO:0000256" key="3">
    <source>
        <dbReference type="ARBA" id="ARBA00022801"/>
    </source>
</evidence>
<evidence type="ECO:0000256" key="1">
    <source>
        <dbReference type="ARBA" id="ARBA00022670"/>
    </source>
</evidence>
<organism evidence="8 9">
    <name type="scientific">Strongyloides venezuelensis</name>
    <name type="common">Threadworm</name>
    <dbReference type="NCBI Taxonomy" id="75913"/>
    <lineage>
        <taxon>Eukaryota</taxon>
        <taxon>Metazoa</taxon>
        <taxon>Ecdysozoa</taxon>
        <taxon>Nematoda</taxon>
        <taxon>Chromadorea</taxon>
        <taxon>Rhabditida</taxon>
        <taxon>Tylenchina</taxon>
        <taxon>Panagrolaimomorpha</taxon>
        <taxon>Strongyloidoidea</taxon>
        <taxon>Strongyloididae</taxon>
        <taxon>Strongyloides</taxon>
    </lineage>
</organism>
<protein>
    <recommendedName>
        <fullName evidence="6">Metalloendopeptidase</fullName>
        <ecNumber evidence="6">3.4.24.-</ecNumber>
    </recommendedName>
</protein>
<evidence type="ECO:0000256" key="5">
    <source>
        <dbReference type="ARBA" id="ARBA00023049"/>
    </source>
</evidence>
<dbReference type="InterPro" id="IPR024079">
    <property type="entry name" value="MetalloPept_cat_dom_sf"/>
</dbReference>
<accession>A0A0K0FJU5</accession>
<proteinExistence type="predicted"/>
<name>A0A0K0FJU5_STRVS</name>
<comment type="cofactor">
    <cofactor evidence="6">
        <name>Zn(2+)</name>
        <dbReference type="ChEBI" id="CHEBI:29105"/>
    </cofactor>
    <text evidence="6">Binds 1 zinc ion per subunit.</text>
</comment>
<keyword evidence="4 6" id="KW-0862">Zinc</keyword>
<dbReference type="PANTHER" id="PTHR10127:SF780">
    <property type="entry name" value="METALLOENDOPEPTIDASE"/>
    <property type="match status" value="1"/>
</dbReference>
<keyword evidence="5 6" id="KW-0482">Metalloprotease</keyword>
<dbReference type="InterPro" id="IPR001506">
    <property type="entry name" value="Peptidase_M12A"/>
</dbReference>
<dbReference type="AlphaFoldDB" id="A0A0K0FJU5"/>
<dbReference type="GO" id="GO:0046872">
    <property type="term" value="F:metal ion binding"/>
    <property type="evidence" value="ECO:0007669"/>
    <property type="project" value="UniProtKB-KW"/>
</dbReference>
<reference evidence="8" key="1">
    <citation type="submission" date="2014-07" db="EMBL/GenBank/DDBJ databases">
        <authorList>
            <person name="Martin A.A"/>
            <person name="De Silva N."/>
        </authorList>
    </citation>
    <scope>NUCLEOTIDE SEQUENCE</scope>
</reference>
<dbReference type="GO" id="GO:0004222">
    <property type="term" value="F:metalloendopeptidase activity"/>
    <property type="evidence" value="ECO:0007669"/>
    <property type="project" value="UniProtKB-UniRule"/>
</dbReference>
<dbReference type="EC" id="3.4.24.-" evidence="6"/>
<evidence type="ECO:0000259" key="7">
    <source>
        <dbReference type="Pfam" id="PF01400"/>
    </source>
</evidence>
<keyword evidence="8" id="KW-1185">Reference proteome</keyword>
<evidence type="ECO:0000256" key="6">
    <source>
        <dbReference type="RuleBase" id="RU361183"/>
    </source>
</evidence>
<reference evidence="9" key="2">
    <citation type="submission" date="2015-08" db="UniProtKB">
        <authorList>
            <consortium name="WormBaseParasite"/>
        </authorList>
    </citation>
    <scope>IDENTIFICATION</scope>
</reference>
<feature type="chain" id="PRO_5005120735" description="Metalloendopeptidase" evidence="6">
    <location>
        <begin position="20"/>
        <end position="386"/>
    </location>
</feature>
<sequence length="386" mass="44823">MKALIFLIIYLFYLKKTTSENNILERQRRSILVKSNPPYPLLPRSVKFFVHKDIISKDIELILATLSKSVCLKFEKQNTELSKIGINFYLTDNKTDEVNLSSSISQPTKVYLTKSTLRSRRLVNYHIGLALGLTPEISRHDRNNFVTILWNNIDKPFKKYFKLANFSKKKIFNTAFDFGSAMLLSPSYGSKNNEHAYKSKLSPYYIRMIGKIQEFSYNDIKLLNDLYCDGICKNKIKGCKHSGYSSNKCTVCRCPKEFTGKRCKFLAHHVGQCGNKRFFWASKKYKYIASNNFDGLCYFSIYSKPRTAIEITIEKMRLHQATYCGGEFGLEIKHRHDKGTTGLYLCGNYNNVTVPGVFSHVVIRYNIPKNFYRELKLSFRTVKRKK</sequence>